<proteinExistence type="predicted"/>
<dbReference type="Proteomes" id="UP000008414">
    <property type="component" value="Segment"/>
</dbReference>
<protein>
    <submittedName>
        <fullName evidence="1">Uncharacterized protein</fullName>
    </submittedName>
</protein>
<name>G1D437_9CAUD</name>
<evidence type="ECO:0000313" key="1">
    <source>
        <dbReference type="EMBL" id="AEK09532.1"/>
    </source>
</evidence>
<gene>
    <name evidence="1" type="primary">152</name>
    <name evidence="1" type="ORF">LITTLEE_152</name>
</gene>
<dbReference type="GeneID" id="40233809"/>
<dbReference type="EMBL" id="JF937101">
    <property type="protein sequence ID" value="AEK09532.1"/>
    <property type="molecule type" value="Genomic_DNA"/>
</dbReference>
<sequence length="195" mass="21944">MESCWHCNRDVHEAPLTERVAKMYDRHSFDLEYSAKEDDSPIICLGSGAIGPARPRTWSNSTWKTVGYAMADLAAIQGASYVSGAYLSQFASSLEKFAAAIGEWSVKTQGSSIIYEWKLLGATPEEPKKCELPDDIPEIEFGLKNWVKPESYPVLYPMALPTMGWKEEIPLPELPKTDYKKLGEKLSEKLTWSFK</sequence>
<organism evidence="1 2">
    <name type="scientific">Mycobacterium phage LittleE</name>
    <dbReference type="NCBI Taxonomy" id="2922212"/>
    <lineage>
        <taxon>Viruses</taxon>
        <taxon>Duplodnaviria</taxon>
        <taxon>Heunggongvirae</taxon>
        <taxon>Uroviricota</taxon>
        <taxon>Caudoviricetes</taxon>
        <taxon>Omegavirus</taxon>
        <taxon>Omegavirus littlee</taxon>
    </lineage>
</organism>
<evidence type="ECO:0000313" key="2">
    <source>
        <dbReference type="Proteomes" id="UP000008414"/>
    </source>
</evidence>
<reference evidence="1 2" key="1">
    <citation type="journal article" date="2012" name="J. Virol.">
        <title>Complete Genome Sequences of 138 Mycobacteriophages.</title>
        <authorList>
            <consortium name="the Science Education Alliance Phage Hunters Advancing Genomics and Evolutionary Science Program"/>
            <consortium name="the KwaZulu-Natal Research Institute for Tuberculosis and HIV Mycobacterial Genetics Course Students"/>
            <consortium name="the Phage Hunters Integrating Research and Education Program"/>
            <person name="Hatfull G.F."/>
        </authorList>
    </citation>
    <scope>NUCLEOTIDE SEQUENCE [LARGE SCALE GENOMIC DNA]</scope>
    <source>
        <strain evidence="1">LittleE</strain>
    </source>
</reference>
<accession>G1D437</accession>
<keyword evidence="2" id="KW-1185">Reference proteome</keyword>
<dbReference type="OrthoDB" id="10612at10239"/>
<dbReference type="RefSeq" id="YP_009637063.1">
    <property type="nucleotide sequence ID" value="NC_042322.1"/>
</dbReference>